<keyword evidence="1" id="KW-0732">Signal</keyword>
<name>A9V4N3_MONBE</name>
<evidence type="ECO:0000313" key="3">
    <source>
        <dbReference type="Proteomes" id="UP000001357"/>
    </source>
</evidence>
<dbReference type="Proteomes" id="UP000001357">
    <property type="component" value="Unassembled WGS sequence"/>
</dbReference>
<feature type="chain" id="PRO_5002742675" description="SUEL-type lectin domain-containing protein" evidence="1">
    <location>
        <begin position="20"/>
        <end position="235"/>
    </location>
</feature>
<reference evidence="2 3" key="1">
    <citation type="journal article" date="2008" name="Nature">
        <title>The genome of the choanoflagellate Monosiga brevicollis and the origin of metazoans.</title>
        <authorList>
            <consortium name="JGI Sequencing"/>
            <person name="King N."/>
            <person name="Westbrook M.J."/>
            <person name="Young S.L."/>
            <person name="Kuo A."/>
            <person name="Abedin M."/>
            <person name="Chapman J."/>
            <person name="Fairclough S."/>
            <person name="Hellsten U."/>
            <person name="Isogai Y."/>
            <person name="Letunic I."/>
            <person name="Marr M."/>
            <person name="Pincus D."/>
            <person name="Putnam N."/>
            <person name="Rokas A."/>
            <person name="Wright K.J."/>
            <person name="Zuzow R."/>
            <person name="Dirks W."/>
            <person name="Good M."/>
            <person name="Goodstein D."/>
            <person name="Lemons D."/>
            <person name="Li W."/>
            <person name="Lyons J.B."/>
            <person name="Morris A."/>
            <person name="Nichols S."/>
            <person name="Richter D.J."/>
            <person name="Salamov A."/>
            <person name="Bork P."/>
            <person name="Lim W.A."/>
            <person name="Manning G."/>
            <person name="Miller W.T."/>
            <person name="McGinnis W."/>
            <person name="Shapiro H."/>
            <person name="Tjian R."/>
            <person name="Grigoriev I.V."/>
            <person name="Rokhsar D."/>
        </authorList>
    </citation>
    <scope>NUCLEOTIDE SEQUENCE [LARGE SCALE GENOMIC DNA]</scope>
    <source>
        <strain evidence="3">MX1 / ATCC 50154</strain>
    </source>
</reference>
<evidence type="ECO:0000256" key="1">
    <source>
        <dbReference type="SAM" id="SignalP"/>
    </source>
</evidence>
<gene>
    <name evidence="2" type="ORF">MONBRDRAFT_33310</name>
</gene>
<protein>
    <recommendedName>
        <fullName evidence="4">SUEL-type lectin domain-containing protein</fullName>
    </recommendedName>
</protein>
<evidence type="ECO:0000313" key="2">
    <source>
        <dbReference type="EMBL" id="EDQ87485.1"/>
    </source>
</evidence>
<dbReference type="RefSeq" id="XP_001747745.1">
    <property type="nucleotide sequence ID" value="XM_001747693.1"/>
</dbReference>
<sequence length="235" mass="24805">MAQGFRGLFALLALTVCSARAVVEIDAAKVTLCHHNDPFMGVTAVSTNTCLQAGTLYVKPVCGSNARITTYSDAACTTEVTSTTDFSTCVADAFYFECGRAPASTVATMLLYETTDCSSNPPARMWMSSDCKASGPSSSFQFACESDDVKVLTYSTNTCDGSSQKIALRSNECLEFEDIIDSGDDDGANNVLGYTYAHLKCGADNTLDGSGAALWSPTSWPLLLTIAALIVAALH</sequence>
<keyword evidence="3" id="KW-1185">Reference proteome</keyword>
<evidence type="ECO:0008006" key="4">
    <source>
        <dbReference type="Google" id="ProtNLM"/>
    </source>
</evidence>
<dbReference type="InParanoid" id="A9V4N3"/>
<proteinExistence type="predicted"/>
<organism evidence="2 3">
    <name type="scientific">Monosiga brevicollis</name>
    <name type="common">Choanoflagellate</name>
    <dbReference type="NCBI Taxonomy" id="81824"/>
    <lineage>
        <taxon>Eukaryota</taxon>
        <taxon>Choanoflagellata</taxon>
        <taxon>Craspedida</taxon>
        <taxon>Salpingoecidae</taxon>
        <taxon>Monosiga</taxon>
    </lineage>
</organism>
<dbReference type="AlphaFoldDB" id="A9V4N3"/>
<feature type="signal peptide" evidence="1">
    <location>
        <begin position="1"/>
        <end position="19"/>
    </location>
</feature>
<dbReference type="EMBL" id="CH991559">
    <property type="protein sequence ID" value="EDQ87485.1"/>
    <property type="molecule type" value="Genomic_DNA"/>
</dbReference>
<dbReference type="KEGG" id="mbr:MONBRDRAFT_33310"/>
<dbReference type="GeneID" id="5892987"/>
<accession>A9V4N3</accession>